<dbReference type="Gene3D" id="1.10.10.10">
    <property type="entry name" value="Winged helix-like DNA-binding domain superfamily/Winged helix DNA-binding domain"/>
    <property type="match status" value="1"/>
</dbReference>
<dbReference type="Pfam" id="PF00155">
    <property type="entry name" value="Aminotran_1_2"/>
    <property type="match status" value="1"/>
</dbReference>
<dbReference type="Gene3D" id="3.90.1150.10">
    <property type="entry name" value="Aspartate Aminotransferase, domain 1"/>
    <property type="match status" value="1"/>
</dbReference>
<protein>
    <submittedName>
        <fullName evidence="7">GntR family transcriptional regulator</fullName>
    </submittedName>
</protein>
<dbReference type="SMART" id="SM00345">
    <property type="entry name" value="HTH_GNTR"/>
    <property type="match status" value="1"/>
</dbReference>
<dbReference type="Proteomes" id="UP000029995">
    <property type="component" value="Unassembled WGS sequence"/>
</dbReference>
<comment type="caution">
    <text evidence="7">The sequence shown here is derived from an EMBL/GenBank/DDBJ whole genome shotgun (WGS) entry which is preliminary data.</text>
</comment>
<keyword evidence="4" id="KW-0238">DNA-binding</keyword>
<accession>A0A0A0D048</accession>
<evidence type="ECO:0000256" key="4">
    <source>
        <dbReference type="ARBA" id="ARBA00023125"/>
    </source>
</evidence>
<dbReference type="Pfam" id="PF00392">
    <property type="entry name" value="GntR"/>
    <property type="match status" value="1"/>
</dbReference>
<evidence type="ECO:0000256" key="2">
    <source>
        <dbReference type="ARBA" id="ARBA00022898"/>
    </source>
</evidence>
<dbReference type="RefSeq" id="WP_034846007.1">
    <property type="nucleotide sequence ID" value="NZ_JANX01000533.1"/>
</dbReference>
<proteinExistence type="inferred from homology"/>
<dbReference type="InterPro" id="IPR015422">
    <property type="entry name" value="PyrdxlP-dep_Trfase_small"/>
</dbReference>
<dbReference type="GO" id="GO:0003700">
    <property type="term" value="F:DNA-binding transcription factor activity"/>
    <property type="evidence" value="ECO:0007669"/>
    <property type="project" value="InterPro"/>
</dbReference>
<dbReference type="InterPro" id="IPR015424">
    <property type="entry name" value="PyrdxlP-dep_Trfase"/>
</dbReference>
<name>A0A0A0D048_9PROT</name>
<dbReference type="OrthoDB" id="9804020at2"/>
<evidence type="ECO:0000259" key="6">
    <source>
        <dbReference type="PROSITE" id="PS50949"/>
    </source>
</evidence>
<keyword evidence="5" id="KW-0804">Transcription</keyword>
<dbReference type="InterPro" id="IPR036390">
    <property type="entry name" value="WH_DNA-bd_sf"/>
</dbReference>
<dbReference type="InterPro" id="IPR000524">
    <property type="entry name" value="Tscrpt_reg_HTH_GntR"/>
</dbReference>
<dbReference type="PANTHER" id="PTHR46577:SF1">
    <property type="entry name" value="HTH-TYPE TRANSCRIPTIONAL REGULATORY PROTEIN GABR"/>
    <property type="match status" value="1"/>
</dbReference>
<dbReference type="CDD" id="cd07377">
    <property type="entry name" value="WHTH_GntR"/>
    <property type="match status" value="1"/>
</dbReference>
<gene>
    <name evidence="7" type="ORF">P409_27695</name>
</gene>
<keyword evidence="3" id="KW-0805">Transcription regulation</keyword>
<sequence>MTIWQPDAAALRRPAYLSLADQIARAIADGRLQPGERLATHRHMAETLDLSVQTVSRAYEELIRRGLISGETGRGTFIRPPQREPVPPYIPERLSEVIDLSILKPVVCETRHIDAMKAALHELADTLPHSAVLSFRPNMLFARHRRVAQSWLREQCGVEATPGTIHLTNGATSGMTIALMAAAPPGSTVVTEAVGHHTLVPLAAYLGLRLRGVAIDGEGVVPEALDEACREGDVRALFVMPNPINATASLMGAARREEIVEVARRHGLQIIENDVLAPLLTDRLPPLAALAPERTLHVSTFTKCVMPGLRAGYLVVPDRLGPGVANRSLVTSWMATGLVAELAARWVENGMAAELVRWQNAAIRSRQAIAAELLAGIPHKAHPEGLHVWLPLGEGRSEEEFVSHARLQGVAIAPGASFAIEGGMDRQPAVRISVGSTTPEQLRDGLKIVVNLLHGEPEPVLLAM</sequence>
<evidence type="ECO:0000256" key="1">
    <source>
        <dbReference type="ARBA" id="ARBA00005384"/>
    </source>
</evidence>
<dbReference type="GO" id="GO:0030170">
    <property type="term" value="F:pyridoxal phosphate binding"/>
    <property type="evidence" value="ECO:0007669"/>
    <property type="project" value="InterPro"/>
</dbReference>
<dbReference type="SUPFAM" id="SSF53383">
    <property type="entry name" value="PLP-dependent transferases"/>
    <property type="match status" value="1"/>
</dbReference>
<dbReference type="AlphaFoldDB" id="A0A0A0D048"/>
<dbReference type="InterPro" id="IPR004839">
    <property type="entry name" value="Aminotransferase_I/II_large"/>
</dbReference>
<keyword evidence="2" id="KW-0663">Pyridoxal phosphate</keyword>
<dbReference type="GO" id="GO:0003677">
    <property type="term" value="F:DNA binding"/>
    <property type="evidence" value="ECO:0007669"/>
    <property type="project" value="UniProtKB-KW"/>
</dbReference>
<dbReference type="InterPro" id="IPR015421">
    <property type="entry name" value="PyrdxlP-dep_Trfase_major"/>
</dbReference>
<dbReference type="InterPro" id="IPR051446">
    <property type="entry name" value="HTH_trans_reg/aminotransferase"/>
</dbReference>
<evidence type="ECO:0000313" key="7">
    <source>
        <dbReference type="EMBL" id="KGM31354.1"/>
    </source>
</evidence>
<comment type="similarity">
    <text evidence="1">In the C-terminal section; belongs to the class-I pyridoxal-phosphate-dependent aminotransferase family.</text>
</comment>
<dbReference type="PROSITE" id="PS50949">
    <property type="entry name" value="HTH_GNTR"/>
    <property type="match status" value="1"/>
</dbReference>
<dbReference type="InterPro" id="IPR036388">
    <property type="entry name" value="WH-like_DNA-bd_sf"/>
</dbReference>
<dbReference type="EMBL" id="JANX01000533">
    <property type="protein sequence ID" value="KGM31354.1"/>
    <property type="molecule type" value="Genomic_DNA"/>
</dbReference>
<dbReference type="SUPFAM" id="SSF46785">
    <property type="entry name" value="Winged helix' DNA-binding domain"/>
    <property type="match status" value="1"/>
</dbReference>
<dbReference type="PANTHER" id="PTHR46577">
    <property type="entry name" value="HTH-TYPE TRANSCRIPTIONAL REGULATORY PROTEIN GABR"/>
    <property type="match status" value="1"/>
</dbReference>
<organism evidence="7 8">
    <name type="scientific">Inquilinus limosus MP06</name>
    <dbReference type="NCBI Taxonomy" id="1398085"/>
    <lineage>
        <taxon>Bacteria</taxon>
        <taxon>Pseudomonadati</taxon>
        <taxon>Pseudomonadota</taxon>
        <taxon>Alphaproteobacteria</taxon>
        <taxon>Rhodospirillales</taxon>
        <taxon>Rhodospirillaceae</taxon>
        <taxon>Inquilinus</taxon>
    </lineage>
</organism>
<dbReference type="CDD" id="cd00609">
    <property type="entry name" value="AAT_like"/>
    <property type="match status" value="1"/>
</dbReference>
<evidence type="ECO:0000256" key="3">
    <source>
        <dbReference type="ARBA" id="ARBA00023015"/>
    </source>
</evidence>
<evidence type="ECO:0000256" key="5">
    <source>
        <dbReference type="ARBA" id="ARBA00023163"/>
    </source>
</evidence>
<dbReference type="Gene3D" id="3.40.640.10">
    <property type="entry name" value="Type I PLP-dependent aspartate aminotransferase-like (Major domain)"/>
    <property type="match status" value="1"/>
</dbReference>
<feature type="domain" description="HTH gntR-type" evidence="6">
    <location>
        <begin position="13"/>
        <end position="81"/>
    </location>
</feature>
<evidence type="ECO:0000313" key="8">
    <source>
        <dbReference type="Proteomes" id="UP000029995"/>
    </source>
</evidence>
<reference evidence="7 8" key="1">
    <citation type="submission" date="2014-01" db="EMBL/GenBank/DDBJ databases">
        <title>Genome sequence determination for a cystic fibrosis isolate, Inquilinus limosus.</title>
        <authorList>
            <person name="Pino M."/>
            <person name="Di Conza J."/>
            <person name="Gutkind G."/>
        </authorList>
    </citation>
    <scope>NUCLEOTIDE SEQUENCE [LARGE SCALE GENOMIC DNA]</scope>
    <source>
        <strain evidence="7 8">MP06</strain>
    </source>
</reference>